<name>A0A8W7K351_ANOAL</name>
<evidence type="ECO:0000259" key="2">
    <source>
        <dbReference type="Pfam" id="PF16064"/>
    </source>
</evidence>
<dbReference type="Pfam" id="PF16064">
    <property type="entry name" value="DUF4806"/>
    <property type="match status" value="1"/>
</dbReference>
<dbReference type="EnsemblMetazoa" id="AALB014118-RA">
    <property type="protein sequence ID" value="AALB014118-PA"/>
    <property type="gene ID" value="AALB014118"/>
</dbReference>
<keyword evidence="1" id="KW-0175">Coiled coil</keyword>
<dbReference type="AlphaFoldDB" id="A0A8W7K351"/>
<reference evidence="3" key="2">
    <citation type="submission" date="2022-08" db="UniProtKB">
        <authorList>
            <consortium name="EnsemblMetazoa"/>
        </authorList>
    </citation>
    <scope>IDENTIFICATION</scope>
    <source>
        <strain evidence="3">STECLA/ALBI9_A</strain>
    </source>
</reference>
<accession>A0A8W7K351</accession>
<protein>
    <recommendedName>
        <fullName evidence="2">DUF4806 domain-containing protein</fullName>
    </recommendedName>
</protein>
<feature type="coiled-coil region" evidence="1">
    <location>
        <begin position="149"/>
        <end position="197"/>
    </location>
</feature>
<proteinExistence type="predicted"/>
<evidence type="ECO:0000313" key="4">
    <source>
        <dbReference type="Proteomes" id="UP000069272"/>
    </source>
</evidence>
<evidence type="ECO:0000256" key="1">
    <source>
        <dbReference type="SAM" id="Coils"/>
    </source>
</evidence>
<reference evidence="3 4" key="1">
    <citation type="journal article" date="2017" name="G3 (Bethesda)">
        <title>The Physical Genome Mapping of Anopheles albimanus Corrected Scaffold Misassemblies and Identified Interarm Rearrangements in Genus Anopheles.</title>
        <authorList>
            <person name="Artemov G.N."/>
            <person name="Peery A.N."/>
            <person name="Jiang X."/>
            <person name="Tu Z."/>
            <person name="Stegniy V.N."/>
            <person name="Sharakhova M.V."/>
            <person name="Sharakhov I.V."/>
        </authorList>
    </citation>
    <scope>NUCLEOTIDE SEQUENCE [LARGE SCALE GENOMIC DNA]</scope>
    <source>
        <strain evidence="3 4">ALBI9_A</strain>
    </source>
</reference>
<sequence length="393" mass="45412">MFLVVETINDNGEKEWKVAPKRWVCTTKNTRRMVLLWPNEISSERQKHLAKEGVCKPMKSWSRKECIVKQECPTYGAANTAMKTLMVRCLPPKSSRTKNHPLCNDNRNRITQQSKISIGVSDVVASEPPAKQDLPESKVSMLVSIKMMVETLMKRHECIEKQNARIETQNAEIEEQNIRIENESADLKKTLEIMQKRLAILGAQQTPTEDLSMESSSFYFEPAKTFAQLNELENELNNEAFRSKMVAWLTFNIVGKNLRRRMSSCLDLLFSPELLTKCSWIGVHRNGIEKPALKDIRNVLKLFKVIGSTPHKKMDDKEIAIFFKQKLKCAKYRLLRYRERAQQTQAEDKLVNLNEPVYNIEINHIDSSNTLDHTYAELVEDTSETPFEVEILH</sequence>
<keyword evidence="4" id="KW-1185">Reference proteome</keyword>
<dbReference type="Proteomes" id="UP000069272">
    <property type="component" value="Chromosome 2L"/>
</dbReference>
<evidence type="ECO:0000313" key="3">
    <source>
        <dbReference type="EnsemblMetazoa" id="AALB014118-PA"/>
    </source>
</evidence>
<organism evidence="3 4">
    <name type="scientific">Anopheles albimanus</name>
    <name type="common">New world malaria mosquito</name>
    <dbReference type="NCBI Taxonomy" id="7167"/>
    <lineage>
        <taxon>Eukaryota</taxon>
        <taxon>Metazoa</taxon>
        <taxon>Ecdysozoa</taxon>
        <taxon>Arthropoda</taxon>
        <taxon>Hexapoda</taxon>
        <taxon>Insecta</taxon>
        <taxon>Pterygota</taxon>
        <taxon>Neoptera</taxon>
        <taxon>Endopterygota</taxon>
        <taxon>Diptera</taxon>
        <taxon>Nematocera</taxon>
        <taxon>Culicoidea</taxon>
        <taxon>Culicidae</taxon>
        <taxon>Anophelinae</taxon>
        <taxon>Anopheles</taxon>
    </lineage>
</organism>
<feature type="domain" description="DUF4806" evidence="2">
    <location>
        <begin position="220"/>
        <end position="303"/>
    </location>
</feature>
<dbReference type="InterPro" id="IPR032071">
    <property type="entry name" value="DUF4806"/>
</dbReference>